<proteinExistence type="predicted"/>
<dbReference type="AlphaFoldDB" id="A0A6C0DP62"/>
<evidence type="ECO:0000313" key="1">
    <source>
        <dbReference type="EMBL" id="QHT18708.1"/>
    </source>
</evidence>
<reference evidence="1" key="1">
    <citation type="journal article" date="2020" name="Nature">
        <title>Giant virus diversity and host interactions through global metagenomics.</title>
        <authorList>
            <person name="Schulz F."/>
            <person name="Roux S."/>
            <person name="Paez-Espino D."/>
            <person name="Jungbluth S."/>
            <person name="Walsh D.A."/>
            <person name="Denef V.J."/>
            <person name="McMahon K.D."/>
            <person name="Konstantinidis K.T."/>
            <person name="Eloe-Fadrosh E.A."/>
            <person name="Kyrpides N.C."/>
            <person name="Woyke T."/>
        </authorList>
    </citation>
    <scope>NUCLEOTIDE SEQUENCE</scope>
    <source>
        <strain evidence="1">GVMAG-M-3300023174-49</strain>
    </source>
</reference>
<name>A0A6C0DP62_9ZZZZ</name>
<protein>
    <submittedName>
        <fullName evidence="1">Uncharacterized protein</fullName>
    </submittedName>
</protein>
<dbReference type="EMBL" id="MN739659">
    <property type="protein sequence ID" value="QHT18708.1"/>
    <property type="molecule type" value="Genomic_DNA"/>
</dbReference>
<organism evidence="1">
    <name type="scientific">viral metagenome</name>
    <dbReference type="NCBI Taxonomy" id="1070528"/>
    <lineage>
        <taxon>unclassified sequences</taxon>
        <taxon>metagenomes</taxon>
        <taxon>organismal metagenomes</taxon>
    </lineage>
</organism>
<accession>A0A6C0DP62</accession>
<sequence length="385" mass="44742">MEEIFEPNDQFSFEKLELVKPVSVAGGNFFIRFIANNSPLYIQPPKCITKQGIIRGTKRMYSDLMFTNENPSFIRWMENLETHCQQIIYNNRNSWFEGDLEMHDIENYFTSPMKVFKSGKFYIVRSNISLVLGKSTLKIYDEEENEVQPETITDETPVMTILEFQGIKCSARSFQIEIEVKQMMVLKPRKLFEKCIIKTPIINVNKQAYHNQLDIIPSTIVDDTIENEYNATTSDKSDDILENNIEPNDDVSQQNFIPDVPTNYVVPTISDTTNVETNNDNLGDEPENIREHSPYENTIEQPRLSSDLQEVDFNLEEISNDDLIQIKKRNDVYYEMYKEARRKAKIARDLALSAFLEAKNIKNTYMLDDVSESSNDSDFETIDNE</sequence>